<reference evidence="3 4" key="1">
    <citation type="journal article" date="2020" name="Genomics">
        <title>Complete, high-quality genomes from long-read metagenomic sequencing of two wolf lichen thalli reveals enigmatic genome architecture.</title>
        <authorList>
            <person name="McKenzie S.K."/>
            <person name="Walston R.F."/>
            <person name="Allen J.L."/>
        </authorList>
    </citation>
    <scope>NUCLEOTIDE SEQUENCE [LARGE SCALE GENOMIC DNA]</scope>
    <source>
        <strain evidence="3">WasteWater1</strain>
    </source>
</reference>
<dbReference type="Gene3D" id="1.20.1410.10">
    <property type="entry name" value="I/LWEQ domain"/>
    <property type="match status" value="1"/>
</dbReference>
<protein>
    <recommendedName>
        <fullName evidence="2">Cyclin-D1-binding protein 1-like N-terminal domain-containing protein</fullName>
    </recommendedName>
</protein>
<dbReference type="Pfam" id="PF13324">
    <property type="entry name" value="GCIP_N"/>
    <property type="match status" value="1"/>
</dbReference>
<evidence type="ECO:0000313" key="4">
    <source>
        <dbReference type="Proteomes" id="UP000593566"/>
    </source>
</evidence>
<dbReference type="InterPro" id="IPR026907">
    <property type="entry name" value="GCIP-like"/>
</dbReference>
<evidence type="ECO:0000256" key="1">
    <source>
        <dbReference type="SAM" id="MobiDB-lite"/>
    </source>
</evidence>
<comment type="caution">
    <text evidence="3">The sequence shown here is derived from an EMBL/GenBank/DDBJ whole genome shotgun (WGS) entry which is preliminary data.</text>
</comment>
<gene>
    <name evidence="3" type="ORF">HO133_001843</name>
</gene>
<proteinExistence type="predicted"/>
<evidence type="ECO:0000259" key="2">
    <source>
        <dbReference type="Pfam" id="PF13324"/>
    </source>
</evidence>
<keyword evidence="4" id="KW-1185">Reference proteome</keyword>
<dbReference type="InterPro" id="IPR049317">
    <property type="entry name" value="GCIP-like_N"/>
</dbReference>
<feature type="domain" description="Cyclin-D1-binding protein 1-like N-terminal" evidence="2">
    <location>
        <begin position="51"/>
        <end position="196"/>
    </location>
</feature>
<dbReference type="PANTHER" id="PTHR15492:SF1">
    <property type="entry name" value="CYCLIN-D1-BINDING PROTEIN 1"/>
    <property type="match status" value="1"/>
</dbReference>
<organism evidence="3 4">
    <name type="scientific">Letharia lupina</name>
    <dbReference type="NCBI Taxonomy" id="560253"/>
    <lineage>
        <taxon>Eukaryota</taxon>
        <taxon>Fungi</taxon>
        <taxon>Dikarya</taxon>
        <taxon>Ascomycota</taxon>
        <taxon>Pezizomycotina</taxon>
        <taxon>Lecanoromycetes</taxon>
        <taxon>OSLEUM clade</taxon>
        <taxon>Lecanoromycetidae</taxon>
        <taxon>Lecanorales</taxon>
        <taxon>Lecanorineae</taxon>
        <taxon>Parmeliaceae</taxon>
        <taxon>Letharia</taxon>
    </lineage>
</organism>
<dbReference type="EMBL" id="JACCJB010000013">
    <property type="protein sequence ID" value="KAF6221875.1"/>
    <property type="molecule type" value="Genomic_DNA"/>
</dbReference>
<evidence type="ECO:0000313" key="3">
    <source>
        <dbReference type="EMBL" id="KAF6221875.1"/>
    </source>
</evidence>
<dbReference type="Gene3D" id="1.20.1420.10">
    <property type="entry name" value="Talin, central domain"/>
    <property type="match status" value="1"/>
</dbReference>
<feature type="compositionally biased region" description="Acidic residues" evidence="1">
    <location>
        <begin position="194"/>
        <end position="204"/>
    </location>
</feature>
<dbReference type="PANTHER" id="PTHR15492">
    <property type="entry name" value="CYCLIN D1-BINDING PROTEIN 1"/>
    <property type="match status" value="1"/>
</dbReference>
<dbReference type="RefSeq" id="XP_037151310.1">
    <property type="nucleotide sequence ID" value="XM_037292771.1"/>
</dbReference>
<feature type="region of interest" description="Disordered" evidence="1">
    <location>
        <begin position="194"/>
        <end position="216"/>
    </location>
</feature>
<dbReference type="AlphaFoldDB" id="A0A8H6CEF4"/>
<dbReference type="GeneID" id="59330257"/>
<sequence>MAPSKQSDALATLKTTILNLKTLLHRFHTALQSPTPVHPPIEDSPNPLALLSDASQILKAQTTKLSLLILNKPFTASAIVFILNSLSNSCLPAMMSALELCPAEKYTNLLHQYIQTSLSRMMMELQSLLALIPQDEHGIEKTGSRDILASTGVLWAECDKVVALGSGGLTRLAAERIEEFHGLLKDAIAELEEWDPDEESESDTDSLTSNKGTTSSAWPVDASLEKSLQGLTLSPVAALRKRTLVILRIIRLLYPALIKRRILTFSNINNSTTSESLPTSSHIQSLDALLDHTKQFTEETDEIAGALYAGDEEEVEDRLGNLAEISKICVEEVRIGWGGNEDEFTAWAEKWKARLEEVRRG</sequence>
<dbReference type="Proteomes" id="UP000593566">
    <property type="component" value="Unassembled WGS sequence"/>
</dbReference>
<name>A0A8H6CEF4_9LECA</name>
<accession>A0A8H6CEF4</accession>
<dbReference type="GO" id="GO:0005634">
    <property type="term" value="C:nucleus"/>
    <property type="evidence" value="ECO:0007669"/>
    <property type="project" value="TreeGrafter"/>
</dbReference>